<comment type="caution">
    <text evidence="3">The sequence shown here is derived from an EMBL/GenBank/DDBJ whole genome shotgun (WGS) entry which is preliminary data.</text>
</comment>
<dbReference type="AlphaFoldDB" id="A0AAD9GLM8"/>
<reference evidence="3" key="1">
    <citation type="submission" date="2023-08" db="EMBL/GenBank/DDBJ databases">
        <title>Reference Genome Resource for the Citrus Pathogen Phytophthora citrophthora.</title>
        <authorList>
            <person name="Moller H."/>
            <person name="Coetzee B."/>
            <person name="Rose L.J."/>
            <person name="Van Niekerk J.M."/>
        </authorList>
    </citation>
    <scope>NUCLEOTIDE SEQUENCE</scope>
    <source>
        <strain evidence="3">STE-U-9442</strain>
    </source>
</reference>
<proteinExistence type="predicted"/>
<dbReference type="Proteomes" id="UP001259832">
    <property type="component" value="Unassembled WGS sequence"/>
</dbReference>
<keyword evidence="4" id="KW-1185">Reference proteome</keyword>
<evidence type="ECO:0000256" key="1">
    <source>
        <dbReference type="SAM" id="MobiDB-lite"/>
    </source>
</evidence>
<sequence length="152" mass="16694">MANTQDSAIAVDDPASQASQPDRLIDTVQINDIGSFSCQQIEIFKLIDNVKVAVELGIELHVWLTEEGLPALLAQYHGLAHDVATDILNSYLYKGLEGLANHADYKYTILYRAQPSTWLTDAAIQACCERLIQKDCNGVTRTSGYTTCNSNS</sequence>
<name>A0AAD9GLM8_9STRA</name>
<protein>
    <submittedName>
        <fullName evidence="3">Uncharacterized protein</fullName>
    </submittedName>
</protein>
<gene>
    <name evidence="3" type="ORF">P3T76_008188</name>
    <name evidence="2" type="ORF">P3T76_008205</name>
</gene>
<evidence type="ECO:0000313" key="4">
    <source>
        <dbReference type="Proteomes" id="UP001259832"/>
    </source>
</evidence>
<dbReference type="EMBL" id="JASMQC010000014">
    <property type="protein sequence ID" value="KAK1940737.1"/>
    <property type="molecule type" value="Genomic_DNA"/>
</dbReference>
<dbReference type="EMBL" id="JASMQC010000015">
    <property type="protein sequence ID" value="KAK1939882.1"/>
    <property type="molecule type" value="Genomic_DNA"/>
</dbReference>
<evidence type="ECO:0000313" key="3">
    <source>
        <dbReference type="EMBL" id="KAK1940737.1"/>
    </source>
</evidence>
<accession>A0AAD9GLM8</accession>
<organism evidence="3 4">
    <name type="scientific">Phytophthora citrophthora</name>
    <dbReference type="NCBI Taxonomy" id="4793"/>
    <lineage>
        <taxon>Eukaryota</taxon>
        <taxon>Sar</taxon>
        <taxon>Stramenopiles</taxon>
        <taxon>Oomycota</taxon>
        <taxon>Peronosporomycetes</taxon>
        <taxon>Peronosporales</taxon>
        <taxon>Peronosporaceae</taxon>
        <taxon>Phytophthora</taxon>
    </lineage>
</organism>
<feature type="region of interest" description="Disordered" evidence="1">
    <location>
        <begin position="1"/>
        <end position="20"/>
    </location>
</feature>
<evidence type="ECO:0000313" key="2">
    <source>
        <dbReference type="EMBL" id="KAK1939882.1"/>
    </source>
</evidence>